<dbReference type="SUPFAM" id="SSF46689">
    <property type="entry name" value="Homeodomain-like"/>
    <property type="match status" value="1"/>
</dbReference>
<dbReference type="Proteomes" id="UP000681722">
    <property type="component" value="Unassembled WGS sequence"/>
</dbReference>
<dbReference type="EMBL" id="CAJOBC010096528">
    <property type="protein sequence ID" value="CAF4440859.1"/>
    <property type="molecule type" value="Genomic_DNA"/>
</dbReference>
<evidence type="ECO:0008006" key="5">
    <source>
        <dbReference type="Google" id="ProtNLM"/>
    </source>
</evidence>
<dbReference type="Proteomes" id="UP000663829">
    <property type="component" value="Unassembled WGS sequence"/>
</dbReference>
<evidence type="ECO:0000313" key="2">
    <source>
        <dbReference type="EMBL" id="CAF1575856.1"/>
    </source>
</evidence>
<proteinExistence type="predicted"/>
<dbReference type="AlphaFoldDB" id="A0A815YUE1"/>
<feature type="compositionally biased region" description="Polar residues" evidence="1">
    <location>
        <begin position="61"/>
        <end position="73"/>
    </location>
</feature>
<gene>
    <name evidence="2" type="ORF">GPM918_LOCUS40721</name>
    <name evidence="3" type="ORF">SRO942_LOCUS41696</name>
</gene>
<keyword evidence="4" id="KW-1185">Reference proteome</keyword>
<feature type="region of interest" description="Disordered" evidence="1">
    <location>
        <begin position="49"/>
        <end position="73"/>
    </location>
</feature>
<organism evidence="2 4">
    <name type="scientific">Didymodactylos carnosus</name>
    <dbReference type="NCBI Taxonomy" id="1234261"/>
    <lineage>
        <taxon>Eukaryota</taxon>
        <taxon>Metazoa</taxon>
        <taxon>Spiralia</taxon>
        <taxon>Gnathifera</taxon>
        <taxon>Rotifera</taxon>
        <taxon>Eurotatoria</taxon>
        <taxon>Bdelloidea</taxon>
        <taxon>Philodinida</taxon>
        <taxon>Philodinidae</taxon>
        <taxon>Didymodactylos</taxon>
    </lineage>
</organism>
<dbReference type="PANTHER" id="PTHR47326:SF1">
    <property type="entry name" value="HTH PSQ-TYPE DOMAIN-CONTAINING PROTEIN"/>
    <property type="match status" value="1"/>
</dbReference>
<dbReference type="OrthoDB" id="6752614at2759"/>
<evidence type="ECO:0000313" key="3">
    <source>
        <dbReference type="EMBL" id="CAF4440859.1"/>
    </source>
</evidence>
<sequence length="108" mass="12361">MQLFGNECPGEEVPTRQTVYRLAEKFDETGSVEDAPRSGRPITVRTEENTEVVSEAFRRNPQPSQRRASRDLNVSRTSLQRLMKDLNLMLTDKLHGIGQYLRVNEGLQ</sequence>
<protein>
    <recommendedName>
        <fullName evidence="5">DUF4817 domain-containing protein</fullName>
    </recommendedName>
</protein>
<accession>A0A815YUE1</accession>
<comment type="caution">
    <text evidence="2">The sequence shown here is derived from an EMBL/GenBank/DDBJ whole genome shotgun (WGS) entry which is preliminary data.</text>
</comment>
<dbReference type="EMBL" id="CAJNOQ010030641">
    <property type="protein sequence ID" value="CAF1575856.1"/>
    <property type="molecule type" value="Genomic_DNA"/>
</dbReference>
<name>A0A815YUE1_9BILA</name>
<feature type="non-terminal residue" evidence="2">
    <location>
        <position position="108"/>
    </location>
</feature>
<evidence type="ECO:0000256" key="1">
    <source>
        <dbReference type="SAM" id="MobiDB-lite"/>
    </source>
</evidence>
<evidence type="ECO:0000313" key="4">
    <source>
        <dbReference type="Proteomes" id="UP000663829"/>
    </source>
</evidence>
<dbReference type="InterPro" id="IPR009057">
    <property type="entry name" value="Homeodomain-like_sf"/>
</dbReference>
<dbReference type="PANTHER" id="PTHR47326">
    <property type="entry name" value="TRANSPOSABLE ELEMENT TC3 TRANSPOSASE-LIKE PROTEIN"/>
    <property type="match status" value="1"/>
</dbReference>
<reference evidence="2" key="1">
    <citation type="submission" date="2021-02" db="EMBL/GenBank/DDBJ databases">
        <authorList>
            <person name="Nowell W R."/>
        </authorList>
    </citation>
    <scope>NUCLEOTIDE SEQUENCE</scope>
</reference>